<comment type="subcellular location">
    <subcellularLocation>
        <location evidence="1">Cell membrane</location>
    </subcellularLocation>
</comment>
<dbReference type="GO" id="GO:0016757">
    <property type="term" value="F:glycosyltransferase activity"/>
    <property type="evidence" value="ECO:0007669"/>
    <property type="project" value="UniProtKB-KW"/>
</dbReference>
<organism evidence="13">
    <name type="scientific">Alkalihalophilus sp. As8PL</name>
    <dbReference type="NCBI Taxonomy" id="3237103"/>
    <lineage>
        <taxon>Bacteria</taxon>
        <taxon>Bacillati</taxon>
        <taxon>Bacillota</taxon>
        <taxon>Bacilli</taxon>
        <taxon>Bacillales</taxon>
        <taxon>Bacillaceae</taxon>
        <taxon>Alkalihalophilus</taxon>
    </lineage>
</organism>
<evidence type="ECO:0000256" key="2">
    <source>
        <dbReference type="ARBA" id="ARBA00022475"/>
    </source>
</evidence>
<protein>
    <recommendedName>
        <fullName evidence="10">4,4'-diaponeurosporenoate glycosyltransferase</fullName>
    </recommendedName>
</protein>
<dbReference type="GO" id="GO:0005886">
    <property type="term" value="C:plasma membrane"/>
    <property type="evidence" value="ECO:0007669"/>
    <property type="project" value="UniProtKB-SubCell"/>
</dbReference>
<evidence type="ECO:0000256" key="1">
    <source>
        <dbReference type="ARBA" id="ARBA00004236"/>
    </source>
</evidence>
<dbReference type="InterPro" id="IPR001173">
    <property type="entry name" value="Glyco_trans_2-like"/>
</dbReference>
<dbReference type="CDD" id="cd00761">
    <property type="entry name" value="Glyco_tranf_GTA_type"/>
    <property type="match status" value="1"/>
</dbReference>
<keyword evidence="3 13" id="KW-0328">Glycosyltransferase</keyword>
<dbReference type="Pfam" id="PF00535">
    <property type="entry name" value="Glycos_transf_2"/>
    <property type="match status" value="1"/>
</dbReference>
<evidence type="ECO:0000256" key="6">
    <source>
        <dbReference type="ARBA" id="ARBA00023136"/>
    </source>
</evidence>
<sequence length="380" mass="43288">MLMWLLLLVCLFWLVILFDALIGMKKIERLENVRMTSSETPLISIIVAARNEEKSISKSITSQLNQTYTNLDWIIVNDRSTDSTGQLTDALSLQDQRVQAIHIEELEAGWLGKNHALYKGSLKATGEYLLFTDADIMYHPDTIEKAIRYTLQHKLDHLTLAPNMNVKRFWPKAFISFFLFGFSFFKRPWMANVDKSNSAIGIGAFNLVRRNAYEAVGTHLAIKERPDDDLMLGVLLKQNGFKQRMATALEHLEVEWYSTLREAFIGLEKNTVAGLYYRYSMVLLAISGVFVTHVLPFITIFLSEGINRFLSLAAIVLIGLVYVQTVQKMTKGALKSLPVLPITALLFIYCISRAACLTFIRGGIVWRGTFYPMKELRKKQ</sequence>
<dbReference type="InterPro" id="IPR029044">
    <property type="entry name" value="Nucleotide-diphossugar_trans"/>
</dbReference>
<evidence type="ECO:0000313" key="13">
    <source>
        <dbReference type="EMBL" id="XDI36946.1"/>
    </source>
</evidence>
<evidence type="ECO:0000256" key="9">
    <source>
        <dbReference type="ARBA" id="ARBA00038120"/>
    </source>
</evidence>
<feature type="transmembrane region" description="Helical" evidence="11">
    <location>
        <begin position="279"/>
        <end position="302"/>
    </location>
</feature>
<gene>
    <name evidence="13" type="ORF">AB3N04_20115</name>
</gene>
<name>A0AB39BUC0_9BACI</name>
<dbReference type="EMBL" id="CP162551">
    <property type="protein sequence ID" value="XDI36946.1"/>
    <property type="molecule type" value="Genomic_DNA"/>
</dbReference>
<evidence type="ECO:0000256" key="3">
    <source>
        <dbReference type="ARBA" id="ARBA00022676"/>
    </source>
</evidence>
<keyword evidence="6 11" id="KW-0472">Membrane</keyword>
<feature type="transmembrane region" description="Helical" evidence="11">
    <location>
        <begin position="337"/>
        <end position="360"/>
    </location>
</feature>
<evidence type="ECO:0000256" key="10">
    <source>
        <dbReference type="ARBA" id="ARBA00040345"/>
    </source>
</evidence>
<dbReference type="PANTHER" id="PTHR43646:SF2">
    <property type="entry name" value="GLYCOSYLTRANSFERASE 2-LIKE DOMAIN-CONTAINING PROTEIN"/>
    <property type="match status" value="1"/>
</dbReference>
<comment type="similarity">
    <text evidence="9">Belongs to the glycosyltransferase 2 family. CrtQ subfamily.</text>
</comment>
<feature type="domain" description="Glycosyltransferase 2-like" evidence="12">
    <location>
        <begin position="44"/>
        <end position="216"/>
    </location>
</feature>
<keyword evidence="11" id="KW-1133">Transmembrane helix</keyword>
<evidence type="ECO:0000259" key="12">
    <source>
        <dbReference type="Pfam" id="PF00535"/>
    </source>
</evidence>
<comment type="function">
    <text evidence="7">Catalyzes the glycosylation of 4,4'-diaponeurosporenoate, i.e. the esterification of glucose at the C1'' position with the carboxyl group of 4,4'-diaponeurosporenic acid, to form glycosyl-4,4'-diaponeurosporenoate. This is a step in the biosynthesis of staphyloxanthin, an orange pigment present in most staphylococci strains.</text>
</comment>
<accession>A0AB39BUC0</accession>
<proteinExistence type="inferred from homology"/>
<feature type="transmembrane region" description="Helical" evidence="11">
    <location>
        <begin position="169"/>
        <end position="185"/>
    </location>
</feature>
<keyword evidence="5" id="KW-0125">Carotenoid biosynthesis</keyword>
<comment type="pathway">
    <text evidence="8">Carotenoid biosynthesis; staphyloxanthin biosynthesis; staphyloxanthin from farnesyl diphosphate: step 4/5.</text>
</comment>
<keyword evidence="4 13" id="KW-0808">Transferase</keyword>
<keyword evidence="11" id="KW-0812">Transmembrane</keyword>
<dbReference type="SUPFAM" id="SSF53448">
    <property type="entry name" value="Nucleotide-diphospho-sugar transferases"/>
    <property type="match status" value="1"/>
</dbReference>
<evidence type="ECO:0000256" key="4">
    <source>
        <dbReference type="ARBA" id="ARBA00022679"/>
    </source>
</evidence>
<evidence type="ECO:0000256" key="7">
    <source>
        <dbReference type="ARBA" id="ARBA00037281"/>
    </source>
</evidence>
<dbReference type="GO" id="GO:0016117">
    <property type="term" value="P:carotenoid biosynthetic process"/>
    <property type="evidence" value="ECO:0007669"/>
    <property type="project" value="UniProtKB-KW"/>
</dbReference>
<keyword evidence="2" id="KW-1003">Cell membrane</keyword>
<evidence type="ECO:0000256" key="11">
    <source>
        <dbReference type="SAM" id="Phobius"/>
    </source>
</evidence>
<dbReference type="PANTHER" id="PTHR43646">
    <property type="entry name" value="GLYCOSYLTRANSFERASE"/>
    <property type="match status" value="1"/>
</dbReference>
<evidence type="ECO:0000256" key="8">
    <source>
        <dbReference type="ARBA" id="ARBA00037904"/>
    </source>
</evidence>
<dbReference type="RefSeq" id="WP_368504326.1">
    <property type="nucleotide sequence ID" value="NZ_CP162551.1"/>
</dbReference>
<reference evidence="13" key="1">
    <citation type="submission" date="2024-07" db="EMBL/GenBank/DDBJ databases">
        <title>Identification and characteristics of an arsenic-resistant bacterial isolate, which belongs to a novel species.</title>
        <authorList>
            <person name="Juszczyk A."/>
            <person name="Kowalczyk A."/>
            <person name="Was K."/>
            <person name="Kosowicz W."/>
            <person name="Budzyn A."/>
            <person name="Latowski D."/>
        </authorList>
    </citation>
    <scope>NUCLEOTIDE SEQUENCE</scope>
    <source>
        <strain evidence="13">As8PL</strain>
    </source>
</reference>
<dbReference type="AlphaFoldDB" id="A0AB39BUC0"/>
<dbReference type="Gene3D" id="3.90.550.10">
    <property type="entry name" value="Spore Coat Polysaccharide Biosynthesis Protein SpsA, Chain A"/>
    <property type="match status" value="1"/>
</dbReference>
<feature type="transmembrane region" description="Helical" evidence="11">
    <location>
        <begin position="308"/>
        <end position="325"/>
    </location>
</feature>
<evidence type="ECO:0000256" key="5">
    <source>
        <dbReference type="ARBA" id="ARBA00022746"/>
    </source>
</evidence>